<reference evidence="1 2" key="1">
    <citation type="journal article" date="2014" name="PLoS ONE">
        <title>Global Analysis of Gene Expression Profiles in Physic Nut (Jatropha curcas L.) Seedlings Exposed to Salt Stress.</title>
        <authorList>
            <person name="Zhang L."/>
            <person name="Zhang C."/>
            <person name="Wu P."/>
            <person name="Chen Y."/>
            <person name="Li M."/>
            <person name="Jiang H."/>
            <person name="Wu G."/>
        </authorList>
    </citation>
    <scope>NUCLEOTIDE SEQUENCE [LARGE SCALE GENOMIC DNA]</scope>
    <source>
        <strain evidence="2">cv. GZQX0401</strain>
        <tissue evidence="1">Young leaves</tissue>
    </source>
</reference>
<accession>A0A067LH16</accession>
<organism evidence="1 2">
    <name type="scientific">Jatropha curcas</name>
    <name type="common">Barbados nut</name>
    <dbReference type="NCBI Taxonomy" id="180498"/>
    <lineage>
        <taxon>Eukaryota</taxon>
        <taxon>Viridiplantae</taxon>
        <taxon>Streptophyta</taxon>
        <taxon>Embryophyta</taxon>
        <taxon>Tracheophyta</taxon>
        <taxon>Spermatophyta</taxon>
        <taxon>Magnoliopsida</taxon>
        <taxon>eudicotyledons</taxon>
        <taxon>Gunneridae</taxon>
        <taxon>Pentapetalae</taxon>
        <taxon>rosids</taxon>
        <taxon>fabids</taxon>
        <taxon>Malpighiales</taxon>
        <taxon>Euphorbiaceae</taxon>
        <taxon>Crotonoideae</taxon>
        <taxon>Jatropheae</taxon>
        <taxon>Jatropha</taxon>
    </lineage>
</organism>
<dbReference type="Proteomes" id="UP000027138">
    <property type="component" value="Unassembled WGS sequence"/>
</dbReference>
<gene>
    <name evidence="1" type="ORF">JCGZ_20875</name>
</gene>
<name>A0A067LH16_JATCU</name>
<protein>
    <recommendedName>
        <fullName evidence="3">Rx N-terminal domain-containing protein</fullName>
    </recommendedName>
</protein>
<dbReference type="AlphaFoldDB" id="A0A067LH16"/>
<keyword evidence="2" id="KW-1185">Reference proteome</keyword>
<dbReference type="OrthoDB" id="10631418at2759"/>
<evidence type="ECO:0000313" key="1">
    <source>
        <dbReference type="EMBL" id="KDP43865.1"/>
    </source>
</evidence>
<proteinExistence type="predicted"/>
<evidence type="ECO:0008006" key="3">
    <source>
        <dbReference type="Google" id="ProtNLM"/>
    </source>
</evidence>
<dbReference type="EMBL" id="KK914257">
    <property type="protein sequence ID" value="KDP43865.1"/>
    <property type="molecule type" value="Genomic_DNA"/>
</dbReference>
<sequence>MAIQAALSVWGKISNLLIEESDSLLGFEDQIQWIEAQLREYADDSERLMFPPEIVTEVMYDVENLIEELEIRSYQRRNREAFIRNIMGFVHLPKHFFYVLALIDLTDSYRFYKKLGVIKHNFSAIFSLILRGGIWHNNFSPYDLKLGTTMVSPVISKFEALVTKRQLRPADRNQARRLRDEFKSLKVFLKDFESKGIIGGKGNGMDGTTFPCLWLSGESCWSLLD</sequence>
<evidence type="ECO:0000313" key="2">
    <source>
        <dbReference type="Proteomes" id="UP000027138"/>
    </source>
</evidence>